<reference evidence="1 2" key="1">
    <citation type="journal article" date="2016" name="Genome Biol. Evol.">
        <title>Comparative Genomic Analyses of the Moraxella catarrhalis Serosensitive and Seroresistant Lineages Demonstrate Their Independent Evolution.</title>
        <authorList>
            <person name="Earl J.P."/>
            <person name="de Vries S.P."/>
            <person name="Ahmed A."/>
            <person name="Powell E."/>
            <person name="Schultz M.P."/>
            <person name="Hermans P.W."/>
            <person name="Hill D.J."/>
            <person name="Zhou Z."/>
            <person name="Constantinidou C.I."/>
            <person name="Hu F.Z."/>
            <person name="Bootsma H.J."/>
            <person name="Ehrlich G.D."/>
        </authorList>
    </citation>
    <scope>NUCLEOTIDE SEQUENCE [LARGE SCALE GENOMIC DNA]</scope>
    <source>
        <strain evidence="1 2">F23</strain>
    </source>
</reference>
<dbReference type="Proteomes" id="UP000078295">
    <property type="component" value="Unassembled WGS sequence"/>
</dbReference>
<evidence type="ECO:0000313" key="1">
    <source>
        <dbReference type="EMBL" id="OAV25931.1"/>
    </source>
</evidence>
<name>A0AB36DPG8_MORCA</name>
<organism evidence="1 2">
    <name type="scientific">Moraxella catarrhalis</name>
    <name type="common">Branhamella catarrhalis</name>
    <dbReference type="NCBI Taxonomy" id="480"/>
    <lineage>
        <taxon>Bacteria</taxon>
        <taxon>Pseudomonadati</taxon>
        <taxon>Pseudomonadota</taxon>
        <taxon>Gammaproteobacteria</taxon>
        <taxon>Moraxellales</taxon>
        <taxon>Moraxellaceae</taxon>
        <taxon>Moraxella</taxon>
    </lineage>
</organism>
<accession>A0AB36DPG8</accession>
<sequence>MIYDKAFDILKLIKRLGKLANSGENDVSACITRNRPKR</sequence>
<proteinExistence type="predicted"/>
<gene>
    <name evidence="1" type="ORF">AO370_0852</name>
</gene>
<dbReference type="EMBL" id="LXHQ01000026">
    <property type="protein sequence ID" value="OAV25931.1"/>
    <property type="molecule type" value="Genomic_DNA"/>
</dbReference>
<dbReference type="AlphaFoldDB" id="A0AB36DPG8"/>
<comment type="caution">
    <text evidence="1">The sequence shown here is derived from an EMBL/GenBank/DDBJ whole genome shotgun (WGS) entry which is preliminary data.</text>
</comment>
<evidence type="ECO:0000313" key="2">
    <source>
        <dbReference type="Proteomes" id="UP000078295"/>
    </source>
</evidence>
<protein>
    <submittedName>
        <fullName evidence="1">Uncharacterized protein</fullName>
    </submittedName>
</protein>